<sequence length="83" mass="9270">MDPTVWMKWTKSRRPAICTATVPQRLPKGRPPCLSSAPGDDRKMEGLAGIHPPTPRERARGEFCTQDTLNDIENMYAYAHSSA</sequence>
<organism evidence="2 3">
    <name type="scientific">Aspergillus nanangensis</name>
    <dbReference type="NCBI Taxonomy" id="2582783"/>
    <lineage>
        <taxon>Eukaryota</taxon>
        <taxon>Fungi</taxon>
        <taxon>Dikarya</taxon>
        <taxon>Ascomycota</taxon>
        <taxon>Pezizomycotina</taxon>
        <taxon>Eurotiomycetes</taxon>
        <taxon>Eurotiomycetidae</taxon>
        <taxon>Eurotiales</taxon>
        <taxon>Aspergillaceae</taxon>
        <taxon>Aspergillus</taxon>
        <taxon>Aspergillus subgen. Circumdati</taxon>
    </lineage>
</organism>
<proteinExistence type="predicted"/>
<evidence type="ECO:0000313" key="2">
    <source>
        <dbReference type="EMBL" id="KAF9883204.1"/>
    </source>
</evidence>
<reference evidence="2" key="1">
    <citation type="journal article" date="2019" name="Beilstein J. Org. Chem.">
        <title>Nanangenines: drimane sesquiterpenoids as the dominant metabolite cohort of a novel Australian fungus, Aspergillus nanangensis.</title>
        <authorList>
            <person name="Lacey H.J."/>
            <person name="Gilchrist C.L.M."/>
            <person name="Crombie A."/>
            <person name="Kalaitzis J.A."/>
            <person name="Vuong D."/>
            <person name="Rutledge P.J."/>
            <person name="Turner P."/>
            <person name="Pitt J.I."/>
            <person name="Lacey E."/>
            <person name="Chooi Y.H."/>
            <person name="Piggott A.M."/>
        </authorList>
    </citation>
    <scope>NUCLEOTIDE SEQUENCE</scope>
    <source>
        <strain evidence="2">MST-FP2251</strain>
    </source>
</reference>
<accession>A0AAD4CB43</accession>
<dbReference type="AlphaFoldDB" id="A0AAD4CB43"/>
<comment type="caution">
    <text evidence="2">The sequence shown here is derived from an EMBL/GenBank/DDBJ whole genome shotgun (WGS) entry which is preliminary data.</text>
</comment>
<evidence type="ECO:0000313" key="3">
    <source>
        <dbReference type="Proteomes" id="UP001194746"/>
    </source>
</evidence>
<reference evidence="2" key="2">
    <citation type="submission" date="2020-02" db="EMBL/GenBank/DDBJ databases">
        <authorList>
            <person name="Gilchrist C.L.M."/>
            <person name="Chooi Y.-H."/>
        </authorList>
    </citation>
    <scope>NUCLEOTIDE SEQUENCE</scope>
    <source>
        <strain evidence="2">MST-FP2251</strain>
    </source>
</reference>
<protein>
    <submittedName>
        <fullName evidence="2">Uncharacterized protein</fullName>
    </submittedName>
</protein>
<feature type="region of interest" description="Disordered" evidence="1">
    <location>
        <begin position="23"/>
        <end position="58"/>
    </location>
</feature>
<keyword evidence="3" id="KW-1185">Reference proteome</keyword>
<dbReference type="EMBL" id="VCAU01000177">
    <property type="protein sequence ID" value="KAF9883204.1"/>
    <property type="molecule type" value="Genomic_DNA"/>
</dbReference>
<gene>
    <name evidence="2" type="ORF">FE257_003861</name>
</gene>
<evidence type="ECO:0000256" key="1">
    <source>
        <dbReference type="SAM" id="MobiDB-lite"/>
    </source>
</evidence>
<dbReference type="Proteomes" id="UP001194746">
    <property type="component" value="Unassembled WGS sequence"/>
</dbReference>
<name>A0AAD4CB43_ASPNN</name>